<feature type="domain" description="TonB-dependent receptor-like beta-barrel" evidence="6">
    <location>
        <begin position="359"/>
        <end position="824"/>
    </location>
</feature>
<dbReference type="OrthoDB" id="9760494at2"/>
<keyword evidence="4" id="KW-0798">TonB box</keyword>
<dbReference type="InterPro" id="IPR036942">
    <property type="entry name" value="Beta-barrel_TonB_sf"/>
</dbReference>
<dbReference type="Proteomes" id="UP000269669">
    <property type="component" value="Unassembled WGS sequence"/>
</dbReference>
<feature type="domain" description="TonB-dependent receptor plug" evidence="7">
    <location>
        <begin position="151"/>
        <end position="251"/>
    </location>
</feature>
<dbReference type="InterPro" id="IPR037066">
    <property type="entry name" value="Plug_dom_sf"/>
</dbReference>
<accession>A0A428MJS7</accession>
<evidence type="ECO:0000256" key="5">
    <source>
        <dbReference type="SAM" id="SignalP"/>
    </source>
</evidence>
<dbReference type="GO" id="GO:0009279">
    <property type="term" value="C:cell outer membrane"/>
    <property type="evidence" value="ECO:0007669"/>
    <property type="project" value="UniProtKB-SubCell"/>
</dbReference>
<sequence length="895" mass="97058">MNTLAHRLCRILTVSVFVLISFAGHAQQPSGTLTGTAVDPKGGVLPNAAISIRNEATGATRYITTDAQGHFSVAGLPVAKYTVEASATGFATTIRHGIQLTADQPQDVSLSLNVGNVSQQVTVQADDAHSIASRLAPIDALLSQTSPHSEIGATYIRNYTAPTSDFGELTQMVPGAFTTNANGVGLGQSSTSFRGFPDGNYDIDFDGIPFYDTNTPSHHSWAFFPAQWIGGVDFDRSPGTASTVGPTPFGGSIHLLSQDFLPNRNIRGGFSYGSFNTVLFDGAFNSGDFGGVNKNSNLFVDVHHMSSDGYQTFNLQTRNAGSLKYQYKLSDKTVLTGYSGVVWLDSNSPNLSSTRQQLLTNGNNYLLQNTDPTQANYYRFNTYHVPTDFEYVGVNHQFAHNWLLSFKPYTYNYDNSEFYAKQLKTGAINPANCAPVSATATEGGVKVPTSISPCAVDKYNSYRKYGQTSAITQTSKLGTFRTGFWYEWARTNRHQTPSNPLTHVDDAQPNFSEKYFTNSYQPYAEFEFHPFSKLTLIPGVKFAYYTMNFTQLADNGGKIGSINPVTKQPFTSVTNTADYHSWLPALSASYRLKPNLSIYGQGAEGSVVPPTSVFDVAGGSVAVPPKPQKSTTYQVGTVYKINRLAFDADYYHIRFQNGYSSSTDNNPSSATFGESINYIAPSSISQGFEAEGNLYITHGLSVFLNGSRGQATYVGTLTVSCTAGATGCTSATPTLIQAAPSGLWVAGTPTDTEAQGVTYQDKGWNLGYFNKRVGSQWMDNGAYHDQLRVDPFSVSNIYLNYTIHAGSRFERFDQTKIRLSINNLTDSHNQTSITAGGKLINQNISTNGTSYVDPFNAATTSSTGYTGGYNLADNPTLLPGRSVMLSITFGLSPKR</sequence>
<reference evidence="8 9" key="1">
    <citation type="submission" date="2018-12" db="EMBL/GenBank/DDBJ databases">
        <title>Sequencing of bacterial isolates from soil warming experiment in Harvard Forest, Massachusetts, USA.</title>
        <authorList>
            <person name="Deangelis K."/>
        </authorList>
    </citation>
    <scope>NUCLEOTIDE SEQUENCE [LARGE SCALE GENOMIC DNA]</scope>
    <source>
        <strain evidence="8 9">EB153</strain>
    </source>
</reference>
<keyword evidence="5" id="KW-0732">Signal</keyword>
<dbReference type="Gene3D" id="2.40.170.20">
    <property type="entry name" value="TonB-dependent receptor, beta-barrel domain"/>
    <property type="match status" value="1"/>
</dbReference>
<comment type="caution">
    <text evidence="8">The sequence shown here is derived from an EMBL/GenBank/DDBJ whole genome shotgun (WGS) entry which is preliminary data.</text>
</comment>
<evidence type="ECO:0000256" key="3">
    <source>
        <dbReference type="ARBA" id="ARBA00023237"/>
    </source>
</evidence>
<evidence type="ECO:0000259" key="6">
    <source>
        <dbReference type="Pfam" id="PF00593"/>
    </source>
</evidence>
<dbReference type="Pfam" id="PF13620">
    <property type="entry name" value="CarboxypepD_reg"/>
    <property type="match status" value="1"/>
</dbReference>
<feature type="chain" id="PRO_5019153352" evidence="5">
    <location>
        <begin position="27"/>
        <end position="895"/>
    </location>
</feature>
<dbReference type="GO" id="GO:0030246">
    <property type="term" value="F:carbohydrate binding"/>
    <property type="evidence" value="ECO:0007669"/>
    <property type="project" value="InterPro"/>
</dbReference>
<organism evidence="8 9">
    <name type="scientific">Edaphobacter aggregans</name>
    <dbReference type="NCBI Taxonomy" id="570835"/>
    <lineage>
        <taxon>Bacteria</taxon>
        <taxon>Pseudomonadati</taxon>
        <taxon>Acidobacteriota</taxon>
        <taxon>Terriglobia</taxon>
        <taxon>Terriglobales</taxon>
        <taxon>Acidobacteriaceae</taxon>
        <taxon>Edaphobacter</taxon>
    </lineage>
</organism>
<evidence type="ECO:0000259" key="7">
    <source>
        <dbReference type="Pfam" id="PF07715"/>
    </source>
</evidence>
<dbReference type="EMBL" id="RSDW01000001">
    <property type="protein sequence ID" value="RSL17126.1"/>
    <property type="molecule type" value="Genomic_DNA"/>
</dbReference>
<evidence type="ECO:0000313" key="8">
    <source>
        <dbReference type="EMBL" id="RSL17126.1"/>
    </source>
</evidence>
<comment type="subcellular location">
    <subcellularLocation>
        <location evidence="1 4">Cell outer membrane</location>
    </subcellularLocation>
</comment>
<protein>
    <submittedName>
        <fullName evidence="8">Iron complex outermembrane receptor protein</fullName>
    </submittedName>
</protein>
<dbReference type="InterPro" id="IPR013784">
    <property type="entry name" value="Carb-bd-like_fold"/>
</dbReference>
<evidence type="ECO:0000256" key="4">
    <source>
        <dbReference type="RuleBase" id="RU003357"/>
    </source>
</evidence>
<keyword evidence="9" id="KW-1185">Reference proteome</keyword>
<feature type="signal peptide" evidence="5">
    <location>
        <begin position="1"/>
        <end position="26"/>
    </location>
</feature>
<dbReference type="Gene3D" id="2.60.40.1120">
    <property type="entry name" value="Carboxypeptidase-like, regulatory domain"/>
    <property type="match status" value="1"/>
</dbReference>
<evidence type="ECO:0000256" key="2">
    <source>
        <dbReference type="ARBA" id="ARBA00023136"/>
    </source>
</evidence>
<evidence type="ECO:0000256" key="1">
    <source>
        <dbReference type="ARBA" id="ARBA00004442"/>
    </source>
</evidence>
<dbReference type="RefSeq" id="WP_125485650.1">
    <property type="nucleotide sequence ID" value="NZ_RSDW01000001.1"/>
</dbReference>
<name>A0A428MJS7_9BACT</name>
<dbReference type="InterPro" id="IPR000531">
    <property type="entry name" value="Beta-barrel_TonB"/>
</dbReference>
<keyword evidence="8" id="KW-0675">Receptor</keyword>
<dbReference type="AlphaFoldDB" id="A0A428MJS7"/>
<keyword evidence="3" id="KW-0998">Cell outer membrane</keyword>
<dbReference type="InterPro" id="IPR012910">
    <property type="entry name" value="Plug_dom"/>
</dbReference>
<dbReference type="Pfam" id="PF07715">
    <property type="entry name" value="Plug"/>
    <property type="match status" value="1"/>
</dbReference>
<dbReference type="SUPFAM" id="SSF49452">
    <property type="entry name" value="Starch-binding domain-like"/>
    <property type="match status" value="1"/>
</dbReference>
<evidence type="ECO:0000313" key="9">
    <source>
        <dbReference type="Proteomes" id="UP000269669"/>
    </source>
</evidence>
<gene>
    <name evidence="8" type="ORF">EDE15_2654</name>
</gene>
<proteinExistence type="inferred from homology"/>
<comment type="similarity">
    <text evidence="4">Belongs to the TonB-dependent receptor family.</text>
</comment>
<dbReference type="Gene3D" id="2.170.130.10">
    <property type="entry name" value="TonB-dependent receptor, plug domain"/>
    <property type="match status" value="1"/>
</dbReference>
<dbReference type="Pfam" id="PF00593">
    <property type="entry name" value="TonB_dep_Rec_b-barrel"/>
    <property type="match status" value="1"/>
</dbReference>
<dbReference type="SUPFAM" id="SSF56935">
    <property type="entry name" value="Porins"/>
    <property type="match status" value="1"/>
</dbReference>
<keyword evidence="2 4" id="KW-0472">Membrane</keyword>